<protein>
    <submittedName>
        <fullName evidence="1">Uncharacterized protein</fullName>
    </submittedName>
</protein>
<reference evidence="2" key="1">
    <citation type="submission" date="2015-01" db="EMBL/GenBank/DDBJ databases">
        <authorList>
            <person name="Andreevskaya M."/>
        </authorList>
    </citation>
    <scope>NUCLEOTIDE SEQUENCE [LARGE SCALE GENOMIC DNA]</scope>
    <source>
        <strain evidence="2">MKFS47</strain>
    </source>
</reference>
<organism evidence="1 2">
    <name type="scientific">Pseudolactococcus piscium MKFS47</name>
    <dbReference type="NCBI Taxonomy" id="297352"/>
    <lineage>
        <taxon>Bacteria</taxon>
        <taxon>Bacillati</taxon>
        <taxon>Bacillota</taxon>
        <taxon>Bacilli</taxon>
        <taxon>Lactobacillales</taxon>
        <taxon>Streptococcaceae</taxon>
        <taxon>Pseudolactococcus</taxon>
    </lineage>
</organism>
<proteinExistence type="predicted"/>
<sequence length="118" mass="14135">MVKDKSSDERYVYSQQILAREQQMDELTSKKQSIFQLLDNLDLENRRWVYRMQELTESETSDIGVQRQMEEMCGKSDYISRLVDHDRDDLTHTFSRSVTALDETRLQLQRERNSLPWA</sequence>
<accession>A0A0D6DUB3</accession>
<dbReference type="Proteomes" id="UP000033166">
    <property type="component" value="Chromosome I"/>
</dbReference>
<dbReference type="RefSeq" id="WP_047914817.1">
    <property type="nucleotide sequence ID" value="NZ_LN774769.1"/>
</dbReference>
<dbReference type="STRING" id="1364.LP2241_10339"/>
<dbReference type="HOGENOM" id="CLU_166018_0_0_9"/>
<name>A0A0D6DUB3_9LACT</name>
<dbReference type="KEGG" id="lpk:LACPI_0354"/>
<gene>
    <name evidence="1" type="ORF">LACPI_0354</name>
</gene>
<dbReference type="AlphaFoldDB" id="A0A0D6DUB3"/>
<dbReference type="EMBL" id="LN774769">
    <property type="protein sequence ID" value="CEN27554.1"/>
    <property type="molecule type" value="Genomic_DNA"/>
</dbReference>
<evidence type="ECO:0000313" key="1">
    <source>
        <dbReference type="EMBL" id="CEN27554.1"/>
    </source>
</evidence>
<evidence type="ECO:0000313" key="2">
    <source>
        <dbReference type="Proteomes" id="UP000033166"/>
    </source>
</evidence>